<dbReference type="OrthoDB" id="1749560at2759"/>
<keyword evidence="3" id="KW-1185">Reference proteome</keyword>
<dbReference type="EMBL" id="CABITT030000003">
    <property type="protein sequence ID" value="VVA97625.1"/>
    <property type="molecule type" value="Genomic_DNA"/>
</dbReference>
<dbReference type="InterPro" id="IPR026960">
    <property type="entry name" value="RVT-Znf"/>
</dbReference>
<accession>A0A565B909</accession>
<evidence type="ECO:0000313" key="3">
    <source>
        <dbReference type="Proteomes" id="UP000489600"/>
    </source>
</evidence>
<evidence type="ECO:0000313" key="2">
    <source>
        <dbReference type="EMBL" id="VVA97625.1"/>
    </source>
</evidence>
<organism evidence="2 3">
    <name type="scientific">Arabis nemorensis</name>
    <dbReference type="NCBI Taxonomy" id="586526"/>
    <lineage>
        <taxon>Eukaryota</taxon>
        <taxon>Viridiplantae</taxon>
        <taxon>Streptophyta</taxon>
        <taxon>Embryophyta</taxon>
        <taxon>Tracheophyta</taxon>
        <taxon>Spermatophyta</taxon>
        <taxon>Magnoliopsida</taxon>
        <taxon>eudicotyledons</taxon>
        <taxon>Gunneridae</taxon>
        <taxon>Pentapetalae</taxon>
        <taxon>rosids</taxon>
        <taxon>malvids</taxon>
        <taxon>Brassicales</taxon>
        <taxon>Brassicaceae</taxon>
        <taxon>Arabideae</taxon>
        <taxon>Arabis</taxon>
    </lineage>
</organism>
<proteinExistence type="predicted"/>
<sequence length="278" mass="32027">MQPESINCQSIQITHNGPRVTGISSASSVFQALETDFWLRSRGRHPILVLLRSCIPTTPLFSTEDDLYLWKNFLLDLPGVFSSSKTWLSLHPPSPSVSWFSSVWFKQRIPKHAFMLWITMRDRLTTRDRLRGWGLDIPPGCLMCASASESRGHLFFNCSYSNEVWTTFLNHPELSPPVLFEDIVSWVQSSTRNKKLKSIVKLIFHAVVYDIWKERNYRLHSSQVKTQQAVVKEIQLLLRAKLAGLDKDGVGRLIQPSAILNPSNSESYLLTWFRYIQF</sequence>
<gene>
    <name evidence="2" type="ORF">ANE_LOCUS8070</name>
</gene>
<dbReference type="AlphaFoldDB" id="A0A565B909"/>
<name>A0A565B909_9BRAS</name>
<protein>
    <recommendedName>
        <fullName evidence="1">Reverse transcriptase zinc-binding domain-containing protein</fullName>
    </recommendedName>
</protein>
<dbReference type="Proteomes" id="UP000489600">
    <property type="component" value="Unassembled WGS sequence"/>
</dbReference>
<reference evidence="2" key="1">
    <citation type="submission" date="2019-07" db="EMBL/GenBank/DDBJ databases">
        <authorList>
            <person name="Dittberner H."/>
        </authorList>
    </citation>
    <scope>NUCLEOTIDE SEQUENCE [LARGE SCALE GENOMIC DNA]</scope>
</reference>
<feature type="domain" description="Reverse transcriptase zinc-binding" evidence="1">
    <location>
        <begin position="81"/>
        <end position="165"/>
    </location>
</feature>
<comment type="caution">
    <text evidence="2">The sequence shown here is derived from an EMBL/GenBank/DDBJ whole genome shotgun (WGS) entry which is preliminary data.</text>
</comment>
<dbReference type="Pfam" id="PF13966">
    <property type="entry name" value="zf-RVT"/>
    <property type="match status" value="1"/>
</dbReference>
<evidence type="ECO:0000259" key="1">
    <source>
        <dbReference type="Pfam" id="PF13966"/>
    </source>
</evidence>
<dbReference type="PANTHER" id="PTHR33116">
    <property type="entry name" value="REVERSE TRANSCRIPTASE ZINC-BINDING DOMAIN-CONTAINING PROTEIN-RELATED-RELATED"/>
    <property type="match status" value="1"/>
</dbReference>
<dbReference type="PANTHER" id="PTHR33116:SF84">
    <property type="entry name" value="RNA-DIRECTED DNA POLYMERASE"/>
    <property type="match status" value="1"/>
</dbReference>